<dbReference type="RefSeq" id="XP_014144152.1">
    <property type="nucleotide sequence ID" value="XM_014288677.1"/>
</dbReference>
<dbReference type="PANTHER" id="PTHR12805">
    <property type="entry name" value="KIN17 KIN, ANTIGENIC DETERMINANT OF RECA PROTEIN HOMOLOG"/>
    <property type="match status" value="1"/>
</dbReference>
<dbReference type="InterPro" id="IPR038254">
    <property type="entry name" value="KIN17_WH-like_sf"/>
</dbReference>
<name>A0A0L0F0K8_9EUKA</name>
<dbReference type="GO" id="GO:0006260">
    <property type="term" value="P:DNA replication"/>
    <property type="evidence" value="ECO:0007669"/>
    <property type="project" value="TreeGrafter"/>
</dbReference>
<dbReference type="EMBL" id="KQ251701">
    <property type="protein sequence ID" value="KNC70250.1"/>
    <property type="molecule type" value="Genomic_DNA"/>
</dbReference>
<gene>
    <name evidence="2" type="ORF">SARC_17228</name>
</gene>
<protein>
    <recommendedName>
        <fullName evidence="1">DNA/RNA-binding protein Kin17 WH-like domain-containing protein</fullName>
    </recommendedName>
</protein>
<dbReference type="OrthoDB" id="10266249at2759"/>
<dbReference type="PANTHER" id="PTHR12805:SF0">
    <property type="entry name" value="DNA_RNA-BINDING PROTEIN KIN17"/>
    <property type="match status" value="1"/>
</dbReference>
<dbReference type="STRING" id="667725.A0A0L0F0K8"/>
<feature type="non-terminal residue" evidence="2">
    <location>
        <position position="1"/>
    </location>
</feature>
<dbReference type="InterPro" id="IPR037321">
    <property type="entry name" value="KIN17-like"/>
</dbReference>
<dbReference type="InterPro" id="IPR019447">
    <property type="entry name" value="DNA/RNA-bd_Kin17_WH-like_dom"/>
</dbReference>
<feature type="domain" description="DNA/RNA-binding protein Kin17 WH-like" evidence="1">
    <location>
        <begin position="1"/>
        <end position="46"/>
    </location>
</feature>
<keyword evidence="3" id="KW-1185">Reference proteome</keyword>
<reference evidence="2 3" key="1">
    <citation type="submission" date="2011-02" db="EMBL/GenBank/DDBJ databases">
        <title>The Genome Sequence of Sphaeroforma arctica JP610.</title>
        <authorList>
            <consortium name="The Broad Institute Genome Sequencing Platform"/>
            <person name="Russ C."/>
            <person name="Cuomo C."/>
            <person name="Young S.K."/>
            <person name="Zeng Q."/>
            <person name="Gargeya S."/>
            <person name="Alvarado L."/>
            <person name="Berlin A."/>
            <person name="Chapman S.B."/>
            <person name="Chen Z."/>
            <person name="Freedman E."/>
            <person name="Gellesch M."/>
            <person name="Goldberg J."/>
            <person name="Griggs A."/>
            <person name="Gujja S."/>
            <person name="Heilman E."/>
            <person name="Heiman D."/>
            <person name="Howarth C."/>
            <person name="Mehta T."/>
            <person name="Neiman D."/>
            <person name="Pearson M."/>
            <person name="Roberts A."/>
            <person name="Saif S."/>
            <person name="Shea T."/>
            <person name="Shenoy N."/>
            <person name="Sisk P."/>
            <person name="Stolte C."/>
            <person name="Sykes S."/>
            <person name="White J."/>
            <person name="Yandava C."/>
            <person name="Burger G."/>
            <person name="Gray M.W."/>
            <person name="Holland P.W.H."/>
            <person name="King N."/>
            <person name="Lang F.B.F."/>
            <person name="Roger A.J."/>
            <person name="Ruiz-Trillo I."/>
            <person name="Haas B."/>
            <person name="Nusbaum C."/>
            <person name="Birren B."/>
        </authorList>
    </citation>
    <scope>NUCLEOTIDE SEQUENCE [LARGE SCALE GENOMIC DNA]</scope>
    <source>
        <strain evidence="2 3">JP610</strain>
    </source>
</reference>
<proteinExistence type="predicted"/>
<dbReference type="Proteomes" id="UP000054560">
    <property type="component" value="Unassembled WGS sequence"/>
</dbReference>
<dbReference type="SMART" id="SM01253">
    <property type="entry name" value="Kin17_mid"/>
    <property type="match status" value="1"/>
</dbReference>
<dbReference type="Gene3D" id="1.10.10.2030">
    <property type="entry name" value="DNA/RNA-binding protein Kin17, conserved domain"/>
    <property type="match status" value="1"/>
</dbReference>
<dbReference type="Pfam" id="PF10357">
    <property type="entry name" value="WH_KIN17"/>
    <property type="match status" value="1"/>
</dbReference>
<dbReference type="eggNOG" id="KOG2837">
    <property type="taxonomic scope" value="Eukaryota"/>
</dbReference>
<evidence type="ECO:0000259" key="1">
    <source>
        <dbReference type="SMART" id="SM01253"/>
    </source>
</evidence>
<organism evidence="2 3">
    <name type="scientific">Sphaeroforma arctica JP610</name>
    <dbReference type="NCBI Taxonomy" id="667725"/>
    <lineage>
        <taxon>Eukaryota</taxon>
        <taxon>Ichthyosporea</taxon>
        <taxon>Ichthyophonida</taxon>
        <taxon>Sphaeroforma</taxon>
    </lineage>
</organism>
<dbReference type="GO" id="GO:0005634">
    <property type="term" value="C:nucleus"/>
    <property type="evidence" value="ECO:0007669"/>
    <property type="project" value="TreeGrafter"/>
</dbReference>
<dbReference type="GO" id="GO:0006974">
    <property type="term" value="P:DNA damage response"/>
    <property type="evidence" value="ECO:0007669"/>
    <property type="project" value="TreeGrafter"/>
</dbReference>
<sequence length="46" mass="5367">WETLTEFIMHLGKEGLCVVDETPKGWYITYIDRDPQTLARQEAIAK</sequence>
<evidence type="ECO:0000313" key="2">
    <source>
        <dbReference type="EMBL" id="KNC70250.1"/>
    </source>
</evidence>
<dbReference type="AlphaFoldDB" id="A0A0L0F0K8"/>
<accession>A0A0L0F0K8</accession>
<dbReference type="GeneID" id="25917732"/>
<evidence type="ECO:0000313" key="3">
    <source>
        <dbReference type="Proteomes" id="UP000054560"/>
    </source>
</evidence>
<dbReference type="GO" id="GO:0003690">
    <property type="term" value="F:double-stranded DNA binding"/>
    <property type="evidence" value="ECO:0007669"/>
    <property type="project" value="TreeGrafter"/>
</dbReference>